<feature type="region of interest" description="Disordered" evidence="1">
    <location>
        <begin position="1"/>
        <end position="24"/>
    </location>
</feature>
<organism evidence="2 3">
    <name type="scientific">Scophthalmus maximus</name>
    <name type="common">Turbot</name>
    <name type="synonym">Psetta maxima</name>
    <dbReference type="NCBI Taxonomy" id="52904"/>
    <lineage>
        <taxon>Eukaryota</taxon>
        <taxon>Metazoa</taxon>
        <taxon>Chordata</taxon>
        <taxon>Craniata</taxon>
        <taxon>Vertebrata</taxon>
        <taxon>Euteleostomi</taxon>
        <taxon>Actinopterygii</taxon>
        <taxon>Neopterygii</taxon>
        <taxon>Teleostei</taxon>
        <taxon>Neoteleostei</taxon>
        <taxon>Acanthomorphata</taxon>
        <taxon>Carangaria</taxon>
        <taxon>Pleuronectiformes</taxon>
        <taxon>Pleuronectoidei</taxon>
        <taxon>Scophthalmidae</taxon>
        <taxon>Scophthalmus</taxon>
    </lineage>
</organism>
<accession>A0A6A4SMR3</accession>
<feature type="compositionally biased region" description="Basic and acidic residues" evidence="1">
    <location>
        <begin position="58"/>
        <end position="75"/>
    </location>
</feature>
<dbReference type="Proteomes" id="UP000438429">
    <property type="component" value="Unassembled WGS sequence"/>
</dbReference>
<gene>
    <name evidence="2" type="ORF">F2P81_013071</name>
</gene>
<evidence type="ECO:0000313" key="3">
    <source>
        <dbReference type="Proteomes" id="UP000438429"/>
    </source>
</evidence>
<evidence type="ECO:0000313" key="2">
    <source>
        <dbReference type="EMBL" id="KAF0035313.1"/>
    </source>
</evidence>
<proteinExistence type="predicted"/>
<reference evidence="2 3" key="1">
    <citation type="submission" date="2019-06" db="EMBL/GenBank/DDBJ databases">
        <title>Draft genomes of female and male turbot (Scophthalmus maximus).</title>
        <authorList>
            <person name="Xu H."/>
            <person name="Xu X.-W."/>
            <person name="Shao C."/>
            <person name="Chen S."/>
        </authorList>
    </citation>
    <scope>NUCLEOTIDE SEQUENCE [LARGE SCALE GENOMIC DNA]</scope>
    <source>
        <strain evidence="2">Ysfricsl-2016a</strain>
        <tissue evidence="2">Blood</tissue>
    </source>
</reference>
<name>A0A6A4SMR3_SCOMX</name>
<dbReference type="EMBL" id="VEVO01000011">
    <property type="protein sequence ID" value="KAF0035313.1"/>
    <property type="molecule type" value="Genomic_DNA"/>
</dbReference>
<dbReference type="AlphaFoldDB" id="A0A6A4SMR3"/>
<sequence length="109" mass="11572">MRKKGKRRCSCAGEATAPSPLPNTANVWLSTMSVTGEHRSSNWLSLFTTHCIPAVPDESHQEAVTDGKTLKESGRLRGSGAPQRAVSVTTVTPHGDPLDFNSLPSGITS</sequence>
<protein>
    <submittedName>
        <fullName evidence="2">Uncharacterized protein</fullName>
    </submittedName>
</protein>
<evidence type="ECO:0000256" key="1">
    <source>
        <dbReference type="SAM" id="MobiDB-lite"/>
    </source>
</evidence>
<feature type="region of interest" description="Disordered" evidence="1">
    <location>
        <begin position="58"/>
        <end position="109"/>
    </location>
</feature>
<comment type="caution">
    <text evidence="2">The sequence shown here is derived from an EMBL/GenBank/DDBJ whole genome shotgun (WGS) entry which is preliminary data.</text>
</comment>